<feature type="region of interest" description="Disordered" evidence="1">
    <location>
        <begin position="1"/>
        <end position="20"/>
    </location>
</feature>
<accession>A0A9P9DJL9</accession>
<dbReference type="AlphaFoldDB" id="A0A9P9DJL9"/>
<evidence type="ECO:0000313" key="2">
    <source>
        <dbReference type="EMBL" id="KAH7120414.1"/>
    </source>
</evidence>
<dbReference type="Pfam" id="PF11905">
    <property type="entry name" value="DUF3425"/>
    <property type="match status" value="1"/>
</dbReference>
<organism evidence="2 3">
    <name type="scientific">Dactylonectria estremocensis</name>
    <dbReference type="NCBI Taxonomy" id="1079267"/>
    <lineage>
        <taxon>Eukaryota</taxon>
        <taxon>Fungi</taxon>
        <taxon>Dikarya</taxon>
        <taxon>Ascomycota</taxon>
        <taxon>Pezizomycotina</taxon>
        <taxon>Sordariomycetes</taxon>
        <taxon>Hypocreomycetidae</taxon>
        <taxon>Hypocreales</taxon>
        <taxon>Nectriaceae</taxon>
        <taxon>Dactylonectria</taxon>
    </lineage>
</organism>
<reference evidence="2" key="1">
    <citation type="journal article" date="2021" name="Nat. Commun.">
        <title>Genetic determinants of endophytism in the Arabidopsis root mycobiome.</title>
        <authorList>
            <person name="Mesny F."/>
            <person name="Miyauchi S."/>
            <person name="Thiergart T."/>
            <person name="Pickel B."/>
            <person name="Atanasova L."/>
            <person name="Karlsson M."/>
            <person name="Huettel B."/>
            <person name="Barry K.W."/>
            <person name="Haridas S."/>
            <person name="Chen C."/>
            <person name="Bauer D."/>
            <person name="Andreopoulos W."/>
            <person name="Pangilinan J."/>
            <person name="LaButti K."/>
            <person name="Riley R."/>
            <person name="Lipzen A."/>
            <person name="Clum A."/>
            <person name="Drula E."/>
            <person name="Henrissat B."/>
            <person name="Kohler A."/>
            <person name="Grigoriev I.V."/>
            <person name="Martin F.M."/>
            <person name="Hacquard S."/>
        </authorList>
    </citation>
    <scope>NUCLEOTIDE SEQUENCE</scope>
    <source>
        <strain evidence="2">MPI-CAGE-AT-0021</strain>
    </source>
</reference>
<dbReference type="EMBL" id="JAGMUU010000028">
    <property type="protein sequence ID" value="KAH7120414.1"/>
    <property type="molecule type" value="Genomic_DNA"/>
</dbReference>
<dbReference type="Proteomes" id="UP000717696">
    <property type="component" value="Unassembled WGS sequence"/>
</dbReference>
<name>A0A9P9DJL9_9HYPO</name>
<comment type="caution">
    <text evidence="2">The sequence shown here is derived from an EMBL/GenBank/DDBJ whole genome shotgun (WGS) entry which is preliminary data.</text>
</comment>
<dbReference type="PANTHER" id="PTHR38116:SF1">
    <property type="entry name" value="BZIP DOMAIN-CONTAINING PROTEIN"/>
    <property type="match status" value="1"/>
</dbReference>
<evidence type="ECO:0008006" key="4">
    <source>
        <dbReference type="Google" id="ProtNLM"/>
    </source>
</evidence>
<dbReference type="CDD" id="cd14688">
    <property type="entry name" value="bZIP_YAP"/>
    <property type="match status" value="1"/>
</dbReference>
<dbReference type="PANTHER" id="PTHR38116">
    <property type="entry name" value="CHROMOSOME 7, WHOLE GENOME SHOTGUN SEQUENCE"/>
    <property type="match status" value="1"/>
</dbReference>
<sequence length="298" mass="33857">MKSLSNVREPGDDWTGVTNQARRKKLQNRLNQRAYRLRKRHTVSPSACINIHHPSSNTSSLDSGTSNDVAHQEELEMLPRTAGCGKDVTAVASFEGCVLLTCPRRIHQITCLARQAYEDYALRAPRPAHLQVLIRLNVLTALARNAVCMGFLPEGLCRDDFISPYSTYDPRFSQNSKQVMDSPPALQPTSLQRTAVHHPWIDLLPFPQLRDNVLLSMESGFVIDDDLCQDLLLVDDARDLNSKPSLMVWGMPWDSRAWEVNPAFLRKWGFLLLGCKEIMEGTNYWREKRGEKPLVFEV</sequence>
<proteinExistence type="predicted"/>
<protein>
    <recommendedName>
        <fullName evidence="4">BZIP domain-containing protein</fullName>
    </recommendedName>
</protein>
<dbReference type="OrthoDB" id="2245989at2759"/>
<evidence type="ECO:0000313" key="3">
    <source>
        <dbReference type="Proteomes" id="UP000717696"/>
    </source>
</evidence>
<evidence type="ECO:0000256" key="1">
    <source>
        <dbReference type="SAM" id="MobiDB-lite"/>
    </source>
</evidence>
<dbReference type="InterPro" id="IPR021833">
    <property type="entry name" value="DUF3425"/>
</dbReference>
<gene>
    <name evidence="2" type="ORF">B0J13DRAFT_513064</name>
</gene>
<keyword evidence="3" id="KW-1185">Reference proteome</keyword>